<dbReference type="SUPFAM" id="SSF48403">
    <property type="entry name" value="Ankyrin repeat"/>
    <property type="match status" value="1"/>
</dbReference>
<gene>
    <name evidence="12" type="ORF">PHYEVI_LOCUS2103</name>
</gene>
<evidence type="ECO:0000256" key="1">
    <source>
        <dbReference type="ARBA" id="ARBA00004123"/>
    </source>
</evidence>
<dbReference type="CDD" id="cd11807">
    <property type="entry name" value="SH3_ASPP"/>
    <property type="match status" value="1"/>
</dbReference>
<comment type="subcellular location">
    <subcellularLocation>
        <location evidence="1">Nucleus</location>
    </subcellularLocation>
</comment>
<feature type="compositionally biased region" description="Low complexity" evidence="10">
    <location>
        <begin position="373"/>
        <end position="388"/>
    </location>
</feature>
<keyword evidence="3" id="KW-0053">Apoptosis</keyword>
<evidence type="ECO:0000256" key="9">
    <source>
        <dbReference type="SAM" id="Coils"/>
    </source>
</evidence>
<keyword evidence="2 8" id="KW-0728">SH3 domain</keyword>
<proteinExistence type="predicted"/>
<feature type="domain" description="SH3" evidence="11">
    <location>
        <begin position="690"/>
        <end position="752"/>
    </location>
</feature>
<dbReference type="GO" id="GO:0005634">
    <property type="term" value="C:nucleus"/>
    <property type="evidence" value="ECO:0007669"/>
    <property type="project" value="UniProtKB-SubCell"/>
</dbReference>
<keyword evidence="4" id="KW-0677">Repeat</keyword>
<evidence type="ECO:0000256" key="10">
    <source>
        <dbReference type="SAM" id="MobiDB-lite"/>
    </source>
</evidence>
<dbReference type="PANTHER" id="PTHR24131:SF10">
    <property type="entry name" value="ANKYRIN-REPEAT, SH3-DOMAIN, AND PROLINE-RICH-REGION CONTAINING PROTEIN, ISOFORM B"/>
    <property type="match status" value="1"/>
</dbReference>
<dbReference type="AlphaFoldDB" id="A0A9N9TKK0"/>
<dbReference type="SMART" id="SM00248">
    <property type="entry name" value="ANK"/>
    <property type="match status" value="2"/>
</dbReference>
<dbReference type="InterPro" id="IPR036770">
    <property type="entry name" value="Ankyrin_rpt-contain_sf"/>
</dbReference>
<feature type="region of interest" description="Disordered" evidence="10">
    <location>
        <begin position="491"/>
        <end position="529"/>
    </location>
</feature>
<feature type="repeat" description="ANK" evidence="7">
    <location>
        <begin position="624"/>
        <end position="656"/>
    </location>
</feature>
<reference evidence="12" key="1">
    <citation type="submission" date="2022-01" db="EMBL/GenBank/DDBJ databases">
        <authorList>
            <person name="King R."/>
        </authorList>
    </citation>
    <scope>NUCLEOTIDE SEQUENCE</scope>
</reference>
<keyword evidence="13" id="KW-1185">Reference proteome</keyword>
<dbReference type="Gene3D" id="1.25.40.20">
    <property type="entry name" value="Ankyrin repeat-containing domain"/>
    <property type="match status" value="1"/>
</dbReference>
<dbReference type="PROSITE" id="PS50088">
    <property type="entry name" value="ANK_REPEAT"/>
    <property type="match status" value="2"/>
</dbReference>
<keyword evidence="9" id="KW-0175">Coiled coil</keyword>
<organism evidence="12 13">
    <name type="scientific">Phyllotreta striolata</name>
    <name type="common">Striped flea beetle</name>
    <name type="synonym">Crioceris striolata</name>
    <dbReference type="NCBI Taxonomy" id="444603"/>
    <lineage>
        <taxon>Eukaryota</taxon>
        <taxon>Metazoa</taxon>
        <taxon>Ecdysozoa</taxon>
        <taxon>Arthropoda</taxon>
        <taxon>Hexapoda</taxon>
        <taxon>Insecta</taxon>
        <taxon>Pterygota</taxon>
        <taxon>Neoptera</taxon>
        <taxon>Endopterygota</taxon>
        <taxon>Coleoptera</taxon>
        <taxon>Polyphaga</taxon>
        <taxon>Cucujiformia</taxon>
        <taxon>Chrysomeloidea</taxon>
        <taxon>Chrysomelidae</taxon>
        <taxon>Galerucinae</taxon>
        <taxon>Alticini</taxon>
        <taxon>Phyllotreta</taxon>
    </lineage>
</organism>
<dbReference type="Proteomes" id="UP001153712">
    <property type="component" value="Chromosome 11"/>
</dbReference>
<feature type="region of interest" description="Disordered" evidence="10">
    <location>
        <begin position="113"/>
        <end position="135"/>
    </location>
</feature>
<feature type="compositionally biased region" description="Polar residues" evidence="10">
    <location>
        <begin position="456"/>
        <end position="467"/>
    </location>
</feature>
<evidence type="ECO:0000313" key="12">
    <source>
        <dbReference type="EMBL" id="CAG9855657.1"/>
    </source>
</evidence>
<feature type="compositionally biased region" description="Basic and acidic residues" evidence="10">
    <location>
        <begin position="113"/>
        <end position="122"/>
    </location>
</feature>
<feature type="region of interest" description="Disordered" evidence="10">
    <location>
        <begin position="1"/>
        <end position="35"/>
    </location>
</feature>
<dbReference type="SUPFAM" id="SSF50044">
    <property type="entry name" value="SH3-domain"/>
    <property type="match status" value="1"/>
</dbReference>
<feature type="compositionally biased region" description="Polar residues" evidence="10">
    <location>
        <begin position="1"/>
        <end position="24"/>
    </location>
</feature>
<dbReference type="Pfam" id="PF00018">
    <property type="entry name" value="SH3_1"/>
    <property type="match status" value="1"/>
</dbReference>
<evidence type="ECO:0000256" key="4">
    <source>
        <dbReference type="ARBA" id="ARBA00022737"/>
    </source>
</evidence>
<dbReference type="InterPro" id="IPR001452">
    <property type="entry name" value="SH3_domain"/>
</dbReference>
<dbReference type="InterPro" id="IPR002110">
    <property type="entry name" value="Ankyrin_rpt"/>
</dbReference>
<name>A0A9N9TKK0_PHYSR</name>
<dbReference type="FunFam" id="1.25.40.20:FF:000008">
    <property type="entry name" value="Apoptosis-stimulating of p53 protein 2 isoform 1"/>
    <property type="match status" value="1"/>
</dbReference>
<dbReference type="EMBL" id="OU900104">
    <property type="protein sequence ID" value="CAG9855657.1"/>
    <property type="molecule type" value="Genomic_DNA"/>
</dbReference>
<evidence type="ECO:0000256" key="5">
    <source>
        <dbReference type="ARBA" id="ARBA00023043"/>
    </source>
</evidence>
<dbReference type="GO" id="GO:0002039">
    <property type="term" value="F:p53 binding"/>
    <property type="evidence" value="ECO:0007669"/>
    <property type="project" value="InterPro"/>
</dbReference>
<sequence length="760" mass="86657">MACHQQQTQLDELLRTNEQLSSYRGNPKEQETRQQRHLVESDRLRRWKERVEAQEHKLRKLKTLRGQVDQQKENNNILSSDLDSIRALFNEKEKELSLAVAKVEELTRQLEELRRGRSEDKNSPPPDVPAPPELDKLRRELMYRNKLNSEQSEKLDQQRRALTARQEEMRAIDRRITELQERLHRKRSLNQQLANRISATSNKAAYQQFMRLTDYRFQPGDFHPNEPKIASIQPYNHIPIQLQANQKIKKISNENSNLDILSPINTNQHIKHDKMINNDCTFNEFSISRADSRCRTLPHGIKLSCNFLNKVDKRSHFDKTKLNDQYYNNSAKLMLNNKYESNILGDENEITYPENEKVPSSINSSVGSISPYQNTTISTSTNSSPTNTRLSKEPTISLSNQNISNNTNNCNLNSTINCIDPFDCFVANTLVEKNTKVSLSPRRIQISYGDEGDTFKGNSESSNLKDFSNNTSITVKKQKIIKPKPLTINKQRFCERPKLRNKTATTNSRSTRTKNSEPHNKKSSAKDNNLQEQLNKLAIEEDATSTNRPPGNRKVSFDPLALLLDASLEGEFDLVVETAERVENPSAPNDEGITALHNAICAGHQDIVMFLVEFGCDVNAQDNDGWTPLHCAASCNNLDLVKLLVRSGASVFAATRGDGETAAEKCEEDEEGVNGCSQYLYDVQSKLGTSSNGLVFALFDYAAQRPDELSLREGDQIRVLRKGDESEREWWWSEMGDKKGYVPRNLLGLFPRLTKSKDKE</sequence>
<dbReference type="PROSITE" id="PS50002">
    <property type="entry name" value="SH3"/>
    <property type="match status" value="1"/>
</dbReference>
<evidence type="ECO:0000256" key="2">
    <source>
        <dbReference type="ARBA" id="ARBA00022443"/>
    </source>
</evidence>
<evidence type="ECO:0000256" key="8">
    <source>
        <dbReference type="PROSITE-ProRule" id="PRU00192"/>
    </source>
</evidence>
<feature type="repeat" description="ANK" evidence="7">
    <location>
        <begin position="591"/>
        <end position="623"/>
    </location>
</feature>
<feature type="region of interest" description="Disordered" evidence="10">
    <location>
        <begin position="373"/>
        <end position="392"/>
    </location>
</feature>
<feature type="region of interest" description="Disordered" evidence="10">
    <location>
        <begin position="448"/>
        <end position="467"/>
    </location>
</feature>
<dbReference type="PANTHER" id="PTHR24131">
    <property type="entry name" value="APOPTOSIS-STIMULATING OF P53 PROTEIN"/>
    <property type="match status" value="1"/>
</dbReference>
<accession>A0A9N9TKK0</accession>
<dbReference type="GO" id="GO:0006915">
    <property type="term" value="P:apoptotic process"/>
    <property type="evidence" value="ECO:0007669"/>
    <property type="project" value="UniProtKB-KW"/>
</dbReference>
<dbReference type="Pfam" id="PF12796">
    <property type="entry name" value="Ank_2"/>
    <property type="match status" value="1"/>
</dbReference>
<evidence type="ECO:0000256" key="6">
    <source>
        <dbReference type="ARBA" id="ARBA00023242"/>
    </source>
</evidence>
<protein>
    <recommendedName>
        <fullName evidence="11">SH3 domain-containing protein</fullName>
    </recommendedName>
</protein>
<dbReference type="OrthoDB" id="10038642at2759"/>
<evidence type="ECO:0000313" key="13">
    <source>
        <dbReference type="Proteomes" id="UP001153712"/>
    </source>
</evidence>
<dbReference type="InterPro" id="IPR036028">
    <property type="entry name" value="SH3-like_dom_sf"/>
</dbReference>
<evidence type="ECO:0000259" key="11">
    <source>
        <dbReference type="PROSITE" id="PS50002"/>
    </source>
</evidence>
<keyword evidence="5 7" id="KW-0040">ANK repeat</keyword>
<dbReference type="PRINTS" id="PR00452">
    <property type="entry name" value="SH3DOMAIN"/>
</dbReference>
<dbReference type="GO" id="GO:0042981">
    <property type="term" value="P:regulation of apoptotic process"/>
    <property type="evidence" value="ECO:0007669"/>
    <property type="project" value="InterPro"/>
</dbReference>
<feature type="coiled-coil region" evidence="9">
    <location>
        <begin position="162"/>
        <end position="196"/>
    </location>
</feature>
<dbReference type="InterPro" id="IPR047163">
    <property type="entry name" value="ASPP1/2"/>
</dbReference>
<evidence type="ECO:0000256" key="3">
    <source>
        <dbReference type="ARBA" id="ARBA00022703"/>
    </source>
</evidence>
<feature type="compositionally biased region" description="Basic and acidic residues" evidence="10">
    <location>
        <begin position="26"/>
        <end position="35"/>
    </location>
</feature>
<evidence type="ECO:0000256" key="7">
    <source>
        <dbReference type="PROSITE-ProRule" id="PRU00023"/>
    </source>
</evidence>
<dbReference type="PROSITE" id="PS50297">
    <property type="entry name" value="ANK_REP_REGION"/>
    <property type="match status" value="2"/>
</dbReference>
<feature type="compositionally biased region" description="Pro residues" evidence="10">
    <location>
        <begin position="123"/>
        <end position="132"/>
    </location>
</feature>
<keyword evidence="6" id="KW-0539">Nucleus</keyword>
<dbReference type="SMART" id="SM00326">
    <property type="entry name" value="SH3"/>
    <property type="match status" value="1"/>
</dbReference>